<name>A0A931AUT7_9FIRM</name>
<comment type="caution">
    <text evidence="1">The sequence shown here is derived from an EMBL/GenBank/DDBJ whole genome shotgun (WGS) entry which is preliminary data.</text>
</comment>
<evidence type="ECO:0000313" key="1">
    <source>
        <dbReference type="EMBL" id="MBF8436561.1"/>
    </source>
</evidence>
<keyword evidence="2" id="KW-1185">Reference proteome</keyword>
<proteinExistence type="predicted"/>
<gene>
    <name evidence="1" type="ORF">I0Q91_05695</name>
</gene>
<reference evidence="1" key="1">
    <citation type="submission" date="2020-11" db="EMBL/GenBank/DDBJ databases">
        <title>Halonatronomonas betainensis gen. nov., sp. nov. a novel haloalkaliphilic representative of the family Halanaerobiacae capable of betaine degradation.</title>
        <authorList>
            <person name="Boltyanskaya Y."/>
            <person name="Kevbrin V."/>
            <person name="Detkova E."/>
            <person name="Grouzdev D.S."/>
            <person name="Koziaeva V."/>
            <person name="Zhilina T."/>
        </authorList>
    </citation>
    <scope>NUCLEOTIDE SEQUENCE</scope>
    <source>
        <strain evidence="1">Z-7014</strain>
    </source>
</reference>
<evidence type="ECO:0000313" key="2">
    <source>
        <dbReference type="Proteomes" id="UP000621436"/>
    </source>
</evidence>
<sequence>MRDTYELWTHQKPELKDLILNQGRITVKRKYIKDKYGEQADIFLTAYNFFVQKFREYVSCPGGAEYPFWAATDREAASTGTEGVFLRLEVPADQTVFFSAIQWNQILNLEYLADSPEDKKHFNKKLDSMGLNPEAKSEILITPHYPLLKAEIKKSWHDNFKLARNPERIEDNNVKAALWELKSNWLI</sequence>
<dbReference type="Proteomes" id="UP000621436">
    <property type="component" value="Unassembled WGS sequence"/>
</dbReference>
<dbReference type="EMBL" id="JADPIE010000003">
    <property type="protein sequence ID" value="MBF8436561.1"/>
    <property type="molecule type" value="Genomic_DNA"/>
</dbReference>
<dbReference type="Pfam" id="PF12952">
    <property type="entry name" value="DUF3841"/>
    <property type="match status" value="1"/>
</dbReference>
<dbReference type="InterPro" id="IPR024211">
    <property type="entry name" value="DUF3841"/>
</dbReference>
<dbReference type="RefSeq" id="WP_270453465.1">
    <property type="nucleotide sequence ID" value="NZ_JADPIE010000003.1"/>
</dbReference>
<organism evidence="1 2">
    <name type="scientific">Halonatronomonas betaini</name>
    <dbReference type="NCBI Taxonomy" id="2778430"/>
    <lineage>
        <taxon>Bacteria</taxon>
        <taxon>Bacillati</taxon>
        <taxon>Bacillota</taxon>
        <taxon>Clostridia</taxon>
        <taxon>Halanaerobiales</taxon>
        <taxon>Halarsenatibacteraceae</taxon>
        <taxon>Halonatronomonas</taxon>
    </lineage>
</organism>
<accession>A0A931AUT7</accession>
<protein>
    <submittedName>
        <fullName evidence="1">DUF3841 domain-containing protein</fullName>
    </submittedName>
</protein>
<dbReference type="AlphaFoldDB" id="A0A931AUT7"/>